<accession>A0A1G4NW68</accession>
<evidence type="ECO:0000313" key="1">
    <source>
        <dbReference type="EMBL" id="SCW22953.1"/>
    </source>
</evidence>
<dbReference type="Pfam" id="PF10718">
    <property type="entry name" value="Ycf34"/>
    <property type="match status" value="1"/>
</dbReference>
<name>A0A1G4NW68_9FLOR</name>
<keyword evidence="1" id="KW-0150">Chloroplast</keyword>
<dbReference type="AlphaFoldDB" id="A0A1G4NW68"/>
<geneLocation type="chloroplast" evidence="1"/>
<gene>
    <name evidence="1" type="primary">ycf34</name>
    <name evidence="1" type="ORF">H1444_84</name>
</gene>
<sequence>MCICINCLYVHECSAYAQVKRQHSKLNLVLNKEFDAAEPIIYVNINNLSDSTSIDWDIVECLSFLEKPGSWIV</sequence>
<dbReference type="EMBL" id="LT622871">
    <property type="protein sequence ID" value="SCW22953.1"/>
    <property type="molecule type" value="Genomic_DNA"/>
</dbReference>
<keyword evidence="1" id="KW-0934">Plastid</keyword>
<evidence type="ECO:0008006" key="2">
    <source>
        <dbReference type="Google" id="ProtNLM"/>
    </source>
</evidence>
<proteinExistence type="predicted"/>
<protein>
    <recommendedName>
        <fullName evidence="2">Ycf34</fullName>
    </recommendedName>
</protein>
<organism evidence="1">
    <name type="scientific">Nemalion sp. H.1444</name>
    <dbReference type="NCBI Taxonomy" id="1907586"/>
    <lineage>
        <taxon>Eukaryota</taxon>
        <taxon>Rhodophyta</taxon>
        <taxon>Florideophyceae</taxon>
        <taxon>Nemaliophycidae</taxon>
        <taxon>Nemaliales</taxon>
        <taxon>Nemaliaceae</taxon>
        <taxon>Nemalion</taxon>
    </lineage>
</organism>
<reference evidence="1" key="2">
    <citation type="submission" date="2016-10" db="EMBL/GenBank/DDBJ databases">
        <authorList>
            <person name="de Groot N.N."/>
        </authorList>
    </citation>
    <scope>NUCLEOTIDE SEQUENCE</scope>
    <source>
        <strain evidence="1">H.1444</strain>
    </source>
</reference>
<dbReference type="InterPro" id="IPR019656">
    <property type="entry name" value="Uncharacterised_Ycf34"/>
</dbReference>
<reference evidence="1" key="1">
    <citation type="submission" date="2016-10" db="EMBL/GenBank/DDBJ databases">
        <title>Chloroplast genomes as a tool to resolve red algal phylogenies: a case study in the Nemaliales.</title>
        <authorList>
            <person name="Costa J.F."/>
            <person name="Lin S.M."/>
            <person name="Macaya E.C."/>
            <person name="Fernandez-Garcia C."/>
            <person name="Verbruggen H."/>
        </authorList>
    </citation>
    <scope>NUCLEOTIDE SEQUENCE</scope>
    <source>
        <strain evidence="1">H.1444</strain>
    </source>
</reference>